<evidence type="ECO:0000313" key="2">
    <source>
        <dbReference type="EMBL" id="OEV02735.1"/>
    </source>
</evidence>
<dbReference type="STRING" id="1075402.AN216_14820"/>
<dbReference type="PATRIC" id="fig|1075402.3.peg.1871"/>
<dbReference type="SMART" id="SM00530">
    <property type="entry name" value="HTH_XRE"/>
    <property type="match status" value="1"/>
</dbReference>
<dbReference type="AlphaFoldDB" id="A0A1E7KFQ8"/>
<dbReference type="Pfam" id="PF13560">
    <property type="entry name" value="HTH_31"/>
    <property type="match status" value="1"/>
</dbReference>
<comment type="caution">
    <text evidence="2">The sequence shown here is derived from an EMBL/GenBank/DDBJ whole genome shotgun (WGS) entry which is preliminary data.</text>
</comment>
<organism evidence="2 3">
    <name type="scientific">Streptomyces oceani</name>
    <dbReference type="NCBI Taxonomy" id="1075402"/>
    <lineage>
        <taxon>Bacteria</taxon>
        <taxon>Bacillati</taxon>
        <taxon>Actinomycetota</taxon>
        <taxon>Actinomycetes</taxon>
        <taxon>Kitasatosporales</taxon>
        <taxon>Streptomycetaceae</taxon>
        <taxon>Streptomyces</taxon>
    </lineage>
</organism>
<dbReference type="PROSITE" id="PS50943">
    <property type="entry name" value="HTH_CROC1"/>
    <property type="match status" value="1"/>
</dbReference>
<reference evidence="2 3" key="1">
    <citation type="journal article" date="2016" name="Front. Microbiol.">
        <title>Comparative Genomics Analysis of Streptomyces Species Reveals Their Adaptation to the Marine Environment and Their Diversity at the Genomic Level.</title>
        <authorList>
            <person name="Tian X."/>
            <person name="Zhang Z."/>
            <person name="Yang T."/>
            <person name="Chen M."/>
            <person name="Li J."/>
            <person name="Chen F."/>
            <person name="Yang J."/>
            <person name="Li W."/>
            <person name="Zhang B."/>
            <person name="Zhang Z."/>
            <person name="Wu J."/>
            <person name="Zhang C."/>
            <person name="Long L."/>
            <person name="Xiao J."/>
        </authorList>
    </citation>
    <scope>NUCLEOTIDE SEQUENCE [LARGE SCALE GENOMIC DNA]</scope>
    <source>
        <strain evidence="2 3">SCSIO 02100</strain>
    </source>
</reference>
<dbReference type="Proteomes" id="UP000176101">
    <property type="component" value="Unassembled WGS sequence"/>
</dbReference>
<evidence type="ECO:0000259" key="1">
    <source>
        <dbReference type="PROSITE" id="PS50943"/>
    </source>
</evidence>
<dbReference type="OrthoDB" id="2897536at2"/>
<accession>A0A1E7KFQ8</accession>
<dbReference type="InterPro" id="IPR010982">
    <property type="entry name" value="Lambda_DNA-bd_dom_sf"/>
</dbReference>
<dbReference type="SUPFAM" id="SSF47413">
    <property type="entry name" value="lambda repressor-like DNA-binding domains"/>
    <property type="match status" value="1"/>
</dbReference>
<proteinExistence type="predicted"/>
<protein>
    <submittedName>
        <fullName evidence="2">XRE family transcriptional regulator</fullName>
    </submittedName>
</protein>
<dbReference type="InterPro" id="IPR001387">
    <property type="entry name" value="Cro/C1-type_HTH"/>
</dbReference>
<dbReference type="EMBL" id="LJGU01000127">
    <property type="protein sequence ID" value="OEV02735.1"/>
    <property type="molecule type" value="Genomic_DNA"/>
</dbReference>
<keyword evidence="3" id="KW-1185">Reference proteome</keyword>
<gene>
    <name evidence="2" type="ORF">AN216_14820</name>
</gene>
<dbReference type="GO" id="GO:0003677">
    <property type="term" value="F:DNA binding"/>
    <property type="evidence" value="ECO:0007669"/>
    <property type="project" value="InterPro"/>
</dbReference>
<dbReference type="RefSeq" id="WP_070197121.1">
    <property type="nucleotide sequence ID" value="NZ_LJGU01000127.1"/>
</dbReference>
<evidence type="ECO:0000313" key="3">
    <source>
        <dbReference type="Proteomes" id="UP000176101"/>
    </source>
</evidence>
<sequence length="284" mass="31765">MPNIKRLDPGASPLHYFGSELRRLREAAGLTLEQLGDIVYLTGSMIGQVETAVRIPKGEHVPRLDTALGADGALLRAWEPAKRSRLPAWFQQTAHMEETAREIQVFQAQLVHGLLQTEAYARAVLGVMRQPGNGLDASVEARLDRQRILERVEPPVLWTVLDEAVLYREIGGREVMREQLARLLSYQDREDVQIQVLPFTTGEHTGLKGSFDIFSFPAQASIAYMEGYEEGWATADPRHVRARSLRYDLLRATALSPVESARLIAHVMEERYAHGPEPGPDPVA</sequence>
<name>A0A1E7KFQ8_9ACTN</name>
<dbReference type="Gene3D" id="1.10.260.40">
    <property type="entry name" value="lambda repressor-like DNA-binding domains"/>
    <property type="match status" value="1"/>
</dbReference>
<dbReference type="InterPro" id="IPR043917">
    <property type="entry name" value="DUF5753"/>
</dbReference>
<dbReference type="Pfam" id="PF19054">
    <property type="entry name" value="DUF5753"/>
    <property type="match status" value="1"/>
</dbReference>
<dbReference type="CDD" id="cd00093">
    <property type="entry name" value="HTH_XRE"/>
    <property type="match status" value="1"/>
</dbReference>
<feature type="domain" description="HTH cro/C1-type" evidence="1">
    <location>
        <begin position="21"/>
        <end position="75"/>
    </location>
</feature>